<organism evidence="3 4">
    <name type="scientific">Flagellimonas lutaonensis</name>
    <dbReference type="NCBI Taxonomy" id="516051"/>
    <lineage>
        <taxon>Bacteria</taxon>
        <taxon>Pseudomonadati</taxon>
        <taxon>Bacteroidota</taxon>
        <taxon>Flavobacteriia</taxon>
        <taxon>Flavobacteriales</taxon>
        <taxon>Flavobacteriaceae</taxon>
        <taxon>Flagellimonas</taxon>
    </lineage>
</organism>
<dbReference type="Pfam" id="PF00188">
    <property type="entry name" value="CAP"/>
    <property type="match status" value="1"/>
</dbReference>
<reference evidence="3 4" key="1">
    <citation type="submission" date="2015-03" db="EMBL/GenBank/DDBJ databases">
        <title>Complete genome sequence of Muricauda lutaonensis CC-HSB-11T, isolated from a coastal hot spring.</title>
        <authorList>
            <person name="Kim K.M."/>
        </authorList>
    </citation>
    <scope>NUCLEOTIDE SEQUENCE [LARGE SCALE GENOMIC DNA]</scope>
    <source>
        <strain evidence="3 4">CC-HSB-11</strain>
    </source>
</reference>
<dbReference type="Proteomes" id="UP000032726">
    <property type="component" value="Chromosome"/>
</dbReference>
<evidence type="ECO:0000313" key="4">
    <source>
        <dbReference type="Proteomes" id="UP000032726"/>
    </source>
</evidence>
<keyword evidence="3" id="KW-0645">Protease</keyword>
<accession>A0A0D5YSG7</accession>
<sequence length="161" mass="17986">MMKKTAVVVGKISVLLILFLSGCAPEEVDSIEKVESINVTELETHLMASVNDHRQSMGLATLHFSSVAYAAANDHNDYMISKGDLSHDNFDLRASRIYAEADAKEVAENVGKNFRTAEEALQWWLNSPNHKSSLEGDFTHTGISVKKDSDNNLYYTQIFFK</sequence>
<evidence type="ECO:0000256" key="1">
    <source>
        <dbReference type="SAM" id="SignalP"/>
    </source>
</evidence>
<evidence type="ECO:0000313" key="3">
    <source>
        <dbReference type="EMBL" id="AKA34854.1"/>
    </source>
</evidence>
<dbReference type="PANTHER" id="PTHR31157">
    <property type="entry name" value="SCP DOMAIN-CONTAINING PROTEIN"/>
    <property type="match status" value="1"/>
</dbReference>
<feature type="chain" id="PRO_5002300312" evidence="1">
    <location>
        <begin position="27"/>
        <end position="161"/>
    </location>
</feature>
<keyword evidence="1" id="KW-0732">Signal</keyword>
<protein>
    <submittedName>
        <fullName evidence="3">Serine protease</fullName>
    </submittedName>
</protein>
<dbReference type="InterPro" id="IPR014044">
    <property type="entry name" value="CAP_dom"/>
</dbReference>
<dbReference type="GO" id="GO:0006508">
    <property type="term" value="P:proteolysis"/>
    <property type="evidence" value="ECO:0007669"/>
    <property type="project" value="UniProtKB-KW"/>
</dbReference>
<proteinExistence type="predicted"/>
<dbReference type="EMBL" id="CP011071">
    <property type="protein sequence ID" value="AKA34854.1"/>
    <property type="molecule type" value="Genomic_DNA"/>
</dbReference>
<evidence type="ECO:0000259" key="2">
    <source>
        <dbReference type="Pfam" id="PF00188"/>
    </source>
</evidence>
<dbReference type="InterPro" id="IPR035940">
    <property type="entry name" value="CAP_sf"/>
</dbReference>
<dbReference type="PANTHER" id="PTHR31157:SF1">
    <property type="entry name" value="SCP DOMAIN-CONTAINING PROTEIN"/>
    <property type="match status" value="1"/>
</dbReference>
<dbReference type="GO" id="GO:0008233">
    <property type="term" value="F:peptidase activity"/>
    <property type="evidence" value="ECO:0007669"/>
    <property type="project" value="UniProtKB-KW"/>
</dbReference>
<dbReference type="HOGENOM" id="CLU_048111_4_0_10"/>
<dbReference type="STRING" id="516051.VC82_1216"/>
<dbReference type="PROSITE" id="PS51257">
    <property type="entry name" value="PROKAR_LIPOPROTEIN"/>
    <property type="match status" value="1"/>
</dbReference>
<keyword evidence="3" id="KW-0378">Hydrolase</keyword>
<gene>
    <name evidence="3" type="ORF">VC82_1216</name>
</gene>
<dbReference type="Gene3D" id="3.40.33.10">
    <property type="entry name" value="CAP"/>
    <property type="match status" value="1"/>
</dbReference>
<feature type="domain" description="SCP" evidence="2">
    <location>
        <begin position="49"/>
        <end position="159"/>
    </location>
</feature>
<name>A0A0D5YSG7_9FLAO</name>
<keyword evidence="4" id="KW-1185">Reference proteome</keyword>
<dbReference type="CDD" id="cd05379">
    <property type="entry name" value="CAP_bacterial"/>
    <property type="match status" value="1"/>
</dbReference>
<dbReference type="SUPFAM" id="SSF55797">
    <property type="entry name" value="PR-1-like"/>
    <property type="match status" value="1"/>
</dbReference>
<feature type="signal peptide" evidence="1">
    <location>
        <begin position="1"/>
        <end position="26"/>
    </location>
</feature>
<dbReference type="KEGG" id="mlt:VC82_1216"/>
<dbReference type="AlphaFoldDB" id="A0A0D5YSG7"/>
<dbReference type="RefSeq" id="WP_245616000.1">
    <property type="nucleotide sequence ID" value="NZ_CP011071.1"/>
</dbReference>